<dbReference type="EMBL" id="ML769478">
    <property type="protein sequence ID" value="KAE9398761.1"/>
    <property type="molecule type" value="Genomic_DNA"/>
</dbReference>
<evidence type="ECO:0000313" key="3">
    <source>
        <dbReference type="Proteomes" id="UP000799118"/>
    </source>
</evidence>
<keyword evidence="1" id="KW-0812">Transmembrane</keyword>
<feature type="transmembrane region" description="Helical" evidence="1">
    <location>
        <begin position="162"/>
        <end position="181"/>
    </location>
</feature>
<evidence type="ECO:0000256" key="1">
    <source>
        <dbReference type="SAM" id="Phobius"/>
    </source>
</evidence>
<name>A0A6A4HMD0_9AGAR</name>
<sequence>MRCYMAPLNFDGALIISELQEIQLVSPTGACHSAGHFLLGTRIYALYGRSVRILSYMLGSGVTLAGVAVTDEKRCKVQYVSDLATAWEALFCYDSILFGFTLYQTHKSRRSSTGMGHLRNPLVSLMLRDGAIYFAVMALANLANIMTFYLTGTRMLQPFLRGGLSTFASVISVSMLSRIFLNLHSSAQTGIFSTVPTFQLEDESLPTGVELDTLRTGDLTHGLTTRYSLDDRPP</sequence>
<keyword evidence="1" id="KW-1133">Transmembrane helix</keyword>
<dbReference type="AlphaFoldDB" id="A0A6A4HMD0"/>
<feature type="transmembrane region" description="Helical" evidence="1">
    <location>
        <begin position="83"/>
        <end position="103"/>
    </location>
</feature>
<keyword evidence="3" id="KW-1185">Reference proteome</keyword>
<organism evidence="2 3">
    <name type="scientific">Gymnopus androsaceus JB14</name>
    <dbReference type="NCBI Taxonomy" id="1447944"/>
    <lineage>
        <taxon>Eukaryota</taxon>
        <taxon>Fungi</taxon>
        <taxon>Dikarya</taxon>
        <taxon>Basidiomycota</taxon>
        <taxon>Agaricomycotina</taxon>
        <taxon>Agaricomycetes</taxon>
        <taxon>Agaricomycetidae</taxon>
        <taxon>Agaricales</taxon>
        <taxon>Marasmiineae</taxon>
        <taxon>Omphalotaceae</taxon>
        <taxon>Gymnopus</taxon>
    </lineage>
</organism>
<accession>A0A6A4HMD0</accession>
<gene>
    <name evidence="2" type="ORF">BT96DRAFT_1019978</name>
</gene>
<reference evidence="2" key="1">
    <citation type="journal article" date="2019" name="Environ. Microbiol.">
        <title>Fungal ecological strategies reflected in gene transcription - a case study of two litter decomposers.</title>
        <authorList>
            <person name="Barbi F."/>
            <person name="Kohler A."/>
            <person name="Barry K."/>
            <person name="Baskaran P."/>
            <person name="Daum C."/>
            <person name="Fauchery L."/>
            <person name="Ihrmark K."/>
            <person name="Kuo A."/>
            <person name="LaButti K."/>
            <person name="Lipzen A."/>
            <person name="Morin E."/>
            <person name="Grigoriev I.V."/>
            <person name="Henrissat B."/>
            <person name="Lindahl B."/>
            <person name="Martin F."/>
        </authorList>
    </citation>
    <scope>NUCLEOTIDE SEQUENCE</scope>
    <source>
        <strain evidence="2">JB14</strain>
    </source>
</reference>
<protein>
    <submittedName>
        <fullName evidence="2">Uncharacterized protein</fullName>
    </submittedName>
</protein>
<evidence type="ECO:0000313" key="2">
    <source>
        <dbReference type="EMBL" id="KAE9398761.1"/>
    </source>
</evidence>
<proteinExistence type="predicted"/>
<keyword evidence="1" id="KW-0472">Membrane</keyword>
<dbReference type="OrthoDB" id="2686513at2759"/>
<dbReference type="Proteomes" id="UP000799118">
    <property type="component" value="Unassembled WGS sequence"/>
</dbReference>
<feature type="transmembrane region" description="Helical" evidence="1">
    <location>
        <begin position="131"/>
        <end position="150"/>
    </location>
</feature>